<dbReference type="InterPro" id="IPR002059">
    <property type="entry name" value="CSP_DNA-bd"/>
</dbReference>
<keyword evidence="4" id="KW-1185">Reference proteome</keyword>
<evidence type="ECO:0000313" key="3">
    <source>
        <dbReference type="EMBL" id="SMD45053.1"/>
    </source>
</evidence>
<reference evidence="4" key="1">
    <citation type="submission" date="2017-04" db="EMBL/GenBank/DDBJ databases">
        <authorList>
            <person name="Varghese N."/>
            <person name="Submissions S."/>
        </authorList>
    </citation>
    <scope>NUCLEOTIDE SEQUENCE [LARGE SCALE GENOMIC DNA]</scope>
    <source>
        <strain evidence="4">DSM 16537</strain>
    </source>
</reference>
<dbReference type="CDD" id="cd04458">
    <property type="entry name" value="CSP_CDS"/>
    <property type="match status" value="1"/>
</dbReference>
<evidence type="ECO:0000259" key="2">
    <source>
        <dbReference type="PROSITE" id="PS51857"/>
    </source>
</evidence>
<dbReference type="RefSeq" id="WP_084121809.1">
    <property type="nucleotide sequence ID" value="NZ_LT838813.1"/>
</dbReference>
<dbReference type="Pfam" id="PF00313">
    <property type="entry name" value="CSD"/>
    <property type="match status" value="1"/>
</dbReference>
<dbReference type="STRING" id="758820.SAMN00777080_3694"/>
<dbReference type="AlphaFoldDB" id="A0A1W2H823"/>
<dbReference type="EMBL" id="LT838813">
    <property type="protein sequence ID" value="SMD45053.1"/>
    <property type="molecule type" value="Genomic_DNA"/>
</dbReference>
<feature type="compositionally biased region" description="Basic and acidic residues" evidence="1">
    <location>
        <begin position="23"/>
        <end position="35"/>
    </location>
</feature>
<dbReference type="GO" id="GO:0005829">
    <property type="term" value="C:cytosol"/>
    <property type="evidence" value="ECO:0007669"/>
    <property type="project" value="UniProtKB-ARBA"/>
</dbReference>
<protein>
    <submittedName>
        <fullName evidence="3">Cold shock protein, CspA family</fullName>
    </submittedName>
</protein>
<feature type="compositionally biased region" description="Basic and acidic residues" evidence="1">
    <location>
        <begin position="1"/>
        <end position="15"/>
    </location>
</feature>
<dbReference type="PROSITE" id="PS51857">
    <property type="entry name" value="CSD_2"/>
    <property type="match status" value="1"/>
</dbReference>
<accession>A0A1W2H823</accession>
<dbReference type="Gene3D" id="2.40.50.140">
    <property type="entry name" value="Nucleic acid-binding proteins"/>
    <property type="match status" value="1"/>
</dbReference>
<feature type="compositionally biased region" description="Acidic residues" evidence="1">
    <location>
        <begin position="37"/>
        <end position="50"/>
    </location>
</feature>
<feature type="domain" description="CSD" evidence="2">
    <location>
        <begin position="86"/>
        <end position="147"/>
    </location>
</feature>
<dbReference type="GO" id="GO:0003676">
    <property type="term" value="F:nucleic acid binding"/>
    <property type="evidence" value="ECO:0007669"/>
    <property type="project" value="InterPro"/>
</dbReference>
<name>A0A1W2H823_9BACT</name>
<proteinExistence type="predicted"/>
<dbReference type="Proteomes" id="UP000192333">
    <property type="component" value="Chromosome I"/>
</dbReference>
<organism evidence="3 4">
    <name type="scientific">Aquiflexum balticum DSM 16537</name>
    <dbReference type="NCBI Taxonomy" id="758820"/>
    <lineage>
        <taxon>Bacteria</taxon>
        <taxon>Pseudomonadati</taxon>
        <taxon>Bacteroidota</taxon>
        <taxon>Cytophagia</taxon>
        <taxon>Cytophagales</taxon>
        <taxon>Cyclobacteriaceae</taxon>
        <taxon>Aquiflexum</taxon>
    </lineage>
</organism>
<feature type="region of interest" description="Disordered" evidence="1">
    <location>
        <begin position="1"/>
        <end position="88"/>
    </location>
</feature>
<gene>
    <name evidence="3" type="ORF">SAMN00777080_3694</name>
</gene>
<dbReference type="SUPFAM" id="SSF50249">
    <property type="entry name" value="Nucleic acid-binding proteins"/>
    <property type="match status" value="1"/>
</dbReference>
<dbReference type="InterPro" id="IPR011129">
    <property type="entry name" value="CSD"/>
</dbReference>
<evidence type="ECO:0000313" key="4">
    <source>
        <dbReference type="Proteomes" id="UP000192333"/>
    </source>
</evidence>
<dbReference type="InterPro" id="IPR012340">
    <property type="entry name" value="NA-bd_OB-fold"/>
</dbReference>
<dbReference type="OrthoDB" id="1493235at2"/>
<dbReference type="SMART" id="SM00357">
    <property type="entry name" value="CSP"/>
    <property type="match status" value="1"/>
</dbReference>
<evidence type="ECO:0000256" key="1">
    <source>
        <dbReference type="SAM" id="MobiDB-lite"/>
    </source>
</evidence>
<sequence>MSKSRETFNKKEKEKLRLKKKKEKEEKKEARKSNETADYEDMIAYVDEDGNITSTPPDPTKKRKIDVESIQIGTSKQVEGEDDGAPKTGKVTFFNESKGYGFIKDDQTQESLFVHFKSCIDPIKENDKVTYDTEKTPKGLSAIEVKLVK</sequence>